<evidence type="ECO:0000313" key="2">
    <source>
        <dbReference type="EMBL" id="NDK56665.1"/>
    </source>
</evidence>
<feature type="transmembrane region" description="Helical" evidence="1">
    <location>
        <begin position="26"/>
        <end position="48"/>
    </location>
</feature>
<keyword evidence="1" id="KW-1133">Transmembrane helix</keyword>
<evidence type="ECO:0000313" key="3">
    <source>
        <dbReference type="Proteomes" id="UP000478546"/>
    </source>
</evidence>
<dbReference type="RefSeq" id="WP_162346718.1">
    <property type="nucleotide sequence ID" value="NZ_JAAEAA010000014.1"/>
</dbReference>
<dbReference type="Proteomes" id="UP000478546">
    <property type="component" value="Unassembled WGS sequence"/>
</dbReference>
<sequence length="130" mass="15580">MMLFLTLFFVWIPTFIAPPTHKYLRNNIVYACCTIVAILIFGWSIANYNQTTSPIEKSHIPLYVSPIVFLILYKVFDNIVQRRLGRHIYFWMKFMRNKESVEQTFFEWLLQMVLVFVPLICGAIWLLFFE</sequence>
<dbReference type="EMBL" id="JAAEAA010000014">
    <property type="protein sequence ID" value="NDK56665.1"/>
    <property type="molecule type" value="Genomic_DNA"/>
</dbReference>
<proteinExistence type="predicted"/>
<keyword evidence="1" id="KW-0812">Transmembrane</keyword>
<organism evidence="2 3">
    <name type="scientific">Pontibacter fetidus</name>
    <dbReference type="NCBI Taxonomy" id="2700082"/>
    <lineage>
        <taxon>Bacteria</taxon>
        <taxon>Pseudomonadati</taxon>
        <taxon>Bacteroidota</taxon>
        <taxon>Cytophagia</taxon>
        <taxon>Cytophagales</taxon>
        <taxon>Hymenobacteraceae</taxon>
        <taxon>Pontibacter</taxon>
    </lineage>
</organism>
<keyword evidence="1" id="KW-0472">Membrane</keyword>
<feature type="transmembrane region" description="Helical" evidence="1">
    <location>
        <begin position="60"/>
        <end position="76"/>
    </location>
</feature>
<protein>
    <submittedName>
        <fullName evidence="2">Uncharacterized protein</fullName>
    </submittedName>
</protein>
<comment type="caution">
    <text evidence="2">The sequence shown here is derived from an EMBL/GenBank/DDBJ whole genome shotgun (WGS) entry which is preliminary data.</text>
</comment>
<accession>A0A6B2H0P9</accession>
<gene>
    <name evidence="2" type="ORF">GWO68_12120</name>
</gene>
<reference evidence="2 3" key="1">
    <citation type="submission" date="2020-01" db="EMBL/GenBank/DDBJ databases">
        <authorList>
            <person name="Kim M.K."/>
        </authorList>
    </citation>
    <scope>NUCLEOTIDE SEQUENCE [LARGE SCALE GENOMIC DNA]</scope>
    <source>
        <strain evidence="2 3">BT213</strain>
    </source>
</reference>
<keyword evidence="3" id="KW-1185">Reference proteome</keyword>
<feature type="transmembrane region" description="Helical" evidence="1">
    <location>
        <begin position="108"/>
        <end position="129"/>
    </location>
</feature>
<name>A0A6B2H0P9_9BACT</name>
<dbReference type="AlphaFoldDB" id="A0A6B2H0P9"/>
<evidence type="ECO:0000256" key="1">
    <source>
        <dbReference type="SAM" id="Phobius"/>
    </source>
</evidence>